<organism evidence="2 3">
    <name type="scientific">Triticum turgidum subsp. durum</name>
    <name type="common">Durum wheat</name>
    <name type="synonym">Triticum durum</name>
    <dbReference type="NCBI Taxonomy" id="4567"/>
    <lineage>
        <taxon>Eukaryota</taxon>
        <taxon>Viridiplantae</taxon>
        <taxon>Streptophyta</taxon>
        <taxon>Embryophyta</taxon>
        <taxon>Tracheophyta</taxon>
        <taxon>Spermatophyta</taxon>
        <taxon>Magnoliopsida</taxon>
        <taxon>Liliopsida</taxon>
        <taxon>Poales</taxon>
        <taxon>Poaceae</taxon>
        <taxon>BOP clade</taxon>
        <taxon>Pooideae</taxon>
        <taxon>Triticodae</taxon>
        <taxon>Triticeae</taxon>
        <taxon>Triticinae</taxon>
        <taxon>Triticum</taxon>
    </lineage>
</organism>
<evidence type="ECO:0000313" key="3">
    <source>
        <dbReference type="Proteomes" id="UP000324705"/>
    </source>
</evidence>
<protein>
    <submittedName>
        <fullName evidence="2">Uncharacterized protein</fullName>
    </submittedName>
</protein>
<reference evidence="2 3" key="1">
    <citation type="submission" date="2017-09" db="EMBL/GenBank/DDBJ databases">
        <authorList>
            <consortium name="International Durum Wheat Genome Sequencing Consortium (IDWGSC)"/>
            <person name="Milanesi L."/>
        </authorList>
    </citation>
    <scope>NUCLEOTIDE SEQUENCE [LARGE SCALE GENOMIC DNA]</scope>
    <source>
        <strain evidence="3">cv. Svevo</strain>
    </source>
</reference>
<dbReference type="Proteomes" id="UP000324705">
    <property type="component" value="Chromosome 1B"/>
</dbReference>
<keyword evidence="3" id="KW-1185">Reference proteome</keyword>
<dbReference type="Gramene" id="TRITD1Bv1G032250.3">
    <property type="protein sequence ID" value="TRITD1Bv1G032250.3"/>
    <property type="gene ID" value="TRITD1Bv1G032250"/>
</dbReference>
<proteinExistence type="predicted"/>
<feature type="region of interest" description="Disordered" evidence="1">
    <location>
        <begin position="41"/>
        <end position="73"/>
    </location>
</feature>
<evidence type="ECO:0000256" key="1">
    <source>
        <dbReference type="SAM" id="MobiDB-lite"/>
    </source>
</evidence>
<accession>A0A9R0QLI1</accession>
<name>A0A9R0QLI1_TRITD</name>
<sequence>MYVVKQDGRTETVHFNKIMVRLKKLSYGHFDKSTMTRARRAEGLRRRSASGYTWVSPPASSTSSPPRPPPHSPPPSLTMPLYVPSFDLSLPFWFVPFRSPLTAPVFVSPALTYVSVWFFCSLRRGLLCPTCRQVEIVCVALVNKEHSCRKVQERIGKLLSFSLVS</sequence>
<gene>
    <name evidence="2" type="ORF">TRITD_1Bv1G032250</name>
</gene>
<dbReference type="AlphaFoldDB" id="A0A9R0QLI1"/>
<evidence type="ECO:0000313" key="2">
    <source>
        <dbReference type="EMBL" id="VAH13789.1"/>
    </source>
</evidence>
<dbReference type="EMBL" id="LT934112">
    <property type="protein sequence ID" value="VAH13789.1"/>
    <property type="molecule type" value="Genomic_DNA"/>
</dbReference>